<feature type="domain" description="DAD" evidence="14">
    <location>
        <begin position="1183"/>
        <end position="1213"/>
    </location>
</feature>
<dbReference type="Pfam" id="PF06371">
    <property type="entry name" value="Drf_GBD"/>
    <property type="match status" value="1"/>
</dbReference>
<feature type="region of interest" description="Disordered" evidence="13">
    <location>
        <begin position="528"/>
        <end position="715"/>
    </location>
</feature>
<proteinExistence type="inferred from homology"/>
<comment type="subcellular location">
    <subcellularLocation>
        <location evidence="1">Cytoplasm</location>
    </subcellularLocation>
</comment>
<dbReference type="InterPro" id="IPR015425">
    <property type="entry name" value="FH2_Formin"/>
</dbReference>
<dbReference type="InterPro" id="IPR042201">
    <property type="entry name" value="FH2_Formin_sf"/>
</dbReference>
<evidence type="ECO:0000313" key="19">
    <source>
        <dbReference type="Proteomes" id="UP000618051"/>
    </source>
</evidence>
<dbReference type="Gene3D" id="1.10.20.40">
    <property type="entry name" value="Formin, diaphanous GTPase-binding domain"/>
    <property type="match status" value="1"/>
</dbReference>
<dbReference type="GO" id="GO:0005737">
    <property type="term" value="C:cytoplasm"/>
    <property type="evidence" value="ECO:0007669"/>
    <property type="project" value="UniProtKB-SubCell"/>
</dbReference>
<dbReference type="Gene3D" id="6.10.30.30">
    <property type="match status" value="1"/>
</dbReference>
<feature type="coiled-coil region" evidence="12">
    <location>
        <begin position="1137"/>
        <end position="1181"/>
    </location>
</feature>
<gene>
    <name evidence="18" type="ORF">IHE44_0003306</name>
    <name evidence="17" type="ORF">IHE44_005901</name>
</gene>
<reference evidence="18 19" key="2">
    <citation type="journal article" date="2021" name="J. Hered.">
        <title>Feather Gene Expression Elucidates the Developmental Basis of Plumage Iridescence in African Starlings.</title>
        <authorList>
            <person name="Rubenstein D.R."/>
            <person name="Corvelo A."/>
            <person name="MacManes M.D."/>
            <person name="Maia R."/>
            <person name="Narzisi G."/>
            <person name="Rousaki A."/>
            <person name="Vandenabeele P."/>
            <person name="Shawkey M.D."/>
            <person name="Solomon J."/>
        </authorList>
    </citation>
    <scope>NUCLEOTIDE SEQUENCE [LARGE SCALE GENOMIC DNA]</scope>
    <source>
        <strain evidence="18">SS15</strain>
    </source>
</reference>
<keyword evidence="4" id="KW-0963">Cytoplasm</keyword>
<dbReference type="PROSITE" id="PS51232">
    <property type="entry name" value="GBD_FH3"/>
    <property type="match status" value="1"/>
</dbReference>
<evidence type="ECO:0000256" key="6">
    <source>
        <dbReference type="ARBA" id="ARBA00022782"/>
    </source>
</evidence>
<dbReference type="InterPro" id="IPR010473">
    <property type="entry name" value="GTPase-bd"/>
</dbReference>
<evidence type="ECO:0000256" key="10">
    <source>
        <dbReference type="ARBA" id="ARBA00072127"/>
    </source>
</evidence>
<organism evidence="17">
    <name type="scientific">Lamprotornis superbus</name>
    <dbReference type="NCBI Taxonomy" id="245042"/>
    <lineage>
        <taxon>Eukaryota</taxon>
        <taxon>Metazoa</taxon>
        <taxon>Chordata</taxon>
        <taxon>Craniata</taxon>
        <taxon>Vertebrata</taxon>
        <taxon>Euteleostomi</taxon>
        <taxon>Archelosauria</taxon>
        <taxon>Archosauria</taxon>
        <taxon>Dinosauria</taxon>
        <taxon>Saurischia</taxon>
        <taxon>Theropoda</taxon>
        <taxon>Coelurosauria</taxon>
        <taxon>Aves</taxon>
        <taxon>Neognathae</taxon>
        <taxon>Neoaves</taxon>
        <taxon>Telluraves</taxon>
        <taxon>Australaves</taxon>
        <taxon>Passeriformes</taxon>
        <taxon>Sturnidae</taxon>
        <taxon>Lamprotornis</taxon>
    </lineage>
</organism>
<comment type="caution">
    <text evidence="17">The sequence shown here is derived from an EMBL/GenBank/DDBJ whole genome shotgun (WGS) entry which is preliminary data.</text>
</comment>
<evidence type="ECO:0000256" key="4">
    <source>
        <dbReference type="ARBA" id="ARBA00022490"/>
    </source>
</evidence>
<keyword evidence="6" id="KW-0221">Differentiation</keyword>
<evidence type="ECO:0000313" key="17">
    <source>
        <dbReference type="EMBL" id="KAG0124993.1"/>
    </source>
</evidence>
<dbReference type="FunFam" id="1.10.238.150:FF:000002">
    <property type="entry name" value="protein diaphanous homolog 2 isoform X2"/>
    <property type="match status" value="1"/>
</dbReference>
<reference evidence="18" key="3">
    <citation type="submission" date="2022-01" db="EMBL/GenBank/DDBJ databases">
        <authorList>
            <person name="Rubenstein D.R."/>
        </authorList>
    </citation>
    <scope>NUCLEOTIDE SEQUENCE</scope>
    <source>
        <strain evidence="18">SS15</strain>
        <tissue evidence="18">Liver</tissue>
    </source>
</reference>
<dbReference type="InterPro" id="IPR014767">
    <property type="entry name" value="DAD_dom"/>
</dbReference>
<name>A0A835NZ67_9PASS</name>
<dbReference type="PROSITE" id="PS51444">
    <property type="entry name" value="FH2"/>
    <property type="match status" value="1"/>
</dbReference>
<dbReference type="GO" id="GO:0005884">
    <property type="term" value="C:actin filament"/>
    <property type="evidence" value="ECO:0007669"/>
    <property type="project" value="TreeGrafter"/>
</dbReference>
<dbReference type="InterPro" id="IPR051412">
    <property type="entry name" value="Formin_Homology_Diaphanous_sf"/>
</dbReference>
<feature type="domain" description="GBD/FH3" evidence="15">
    <location>
        <begin position="54"/>
        <end position="462"/>
    </location>
</feature>
<dbReference type="GO" id="GO:0030041">
    <property type="term" value="P:actin filament polymerization"/>
    <property type="evidence" value="ECO:0007669"/>
    <property type="project" value="TreeGrafter"/>
</dbReference>
<dbReference type="SUPFAM" id="SSF48371">
    <property type="entry name" value="ARM repeat"/>
    <property type="match status" value="1"/>
</dbReference>
<comment type="similarity">
    <text evidence="2">Belongs to the formin homology family. Diaphanous subfamily.</text>
</comment>
<dbReference type="GO" id="GO:0048477">
    <property type="term" value="P:oogenesis"/>
    <property type="evidence" value="ECO:0007669"/>
    <property type="project" value="UniProtKB-KW"/>
</dbReference>
<sequence>NIQIKTLADDVRDRITSFRKSAVKKEKPLIQHPIDSQPSISEIPHAQALVDERCMNLSEKEVMDLFEKMMEDMNLNEDRKAPLRDKDLSTKREMVVQYISATAKSGGLKNSKHECTLSSQEYIHELRSGISDEKLLNCLESLRVSLTSNPVSWVNNFGHEGLGLLLDALEKLLDKKQQESIDKKNQHKLIQCLKAFMNNKYGLQRILGDERSLLLLSRAIDPKQPHMMTETVKILSAICIVGEENILDKLLGAITTAAERHSREERFSQIVEGLENHEFIQLQVACMQLINALVTSPEDLDFRIHLRNEFLRCGLKKILPALKDKENDELDIQLRVFDENKDEDHFELSHRLNDIKAEMEYPLRKCCYNLCHFTTLLNGNYRALCAVGFFKYLYFLNNVCTDVSEVFHLLYNMVKDTSSENYFLSILQHFLLIRNDYYVRPQYYKIIEECVSQIVLHCSGMDPDFKYRGRMDINFTNLVDACVDKAKVEESEKKAAEFSRKFDEEFTARQEAQAELQKREEKIKELESEVKQLRSQGPSLTEVPAVPPALQNENVPPSPAPSLPGAIPPPPPPLPGAGIIPPPPLPGAGIIPPPPPLPGAGIIPPPPPPLPGATIIPPPPPLPGTSIPAPPPLPSVGSVIPPPPPLPGSSIPPPPPPLPGATIPPPPPLPGGGSGPPPPPPLPGGGSGPPPPPPLPGGAIPPPPPLGGPPMPPPLGGVPFAPFPVIPALPHGMKEKKKYKLEVSMKRINWSKIEPQEIGENSFWVKAEEDKFEDPELFAKLALTFGTQMKAKKPVEESEEKKAAQSKKKIKELRVLDGKSAQNLSIFLGSFRLPYEEIKNIILEVDEEKLSESLIQNLVKNLPEQKELNALAELKDEYNDLAEPEQFGVVMSSVKMLRARLNGILFRLMFDEHVNNIKPDIMAVTLACEELKKSESFSKLLELVLFLGNYMNSGSRNAQSLGFNISFLCKIRDTKSSDQKTTLLHFLAEICEENYRDILKFPDELQHVESASKVSAQTLKSNLDSMNQQIQRLERDIENFPKSQDEHDKFVEKMSISFRHCCSGHSDPLLHYLQHLKIGFHFAESAREQYEKLSNMHSNMTKLYENLGEYFTFDPKAISIEEFFGDLSNFRTLFLEALKENNKRRELEEKTKRAKLAKEKAERERLERQKKKQQLIDMNKEGDETGVMDSLLEALQSGAAFRDRRKRTPRPQGGAMRNIGFLTSKTLSVQLVTFPSTALGRNLQSDVKELLDQNLKYHFERWFICIETRGDICHQVVTKQSFPGTRGDCTKSAAAEKMNYSMKNLAPHLQTSTSLLQKRNNDSSLSGATLSCRVPATNGIIVSVGSAQCRGFLCIIGAELNQPGFGTLNICAYMVHVFKIFPVRFRLGERWKREGSGAPEHRSCSTLLGKKSNVPSPNTNPGKTPLVLWAIISVLPVLQDMHEGSPALHLCVVIEDFLCPLSTHLGLFLMPASKSNQLLLSHYLENTLRVNGRPQTSLLHSQNLICDFGAEHLKACLLFSCVDTTFQEWRGSGQTDRNSGILCICIIAFTSVGVLPCSEASAGD</sequence>
<dbReference type="SUPFAM" id="SSF101447">
    <property type="entry name" value="Formin homology 2 domain (FH2 domain)"/>
    <property type="match status" value="1"/>
</dbReference>
<dbReference type="FunFam" id="1.20.58.630:FF:000001">
    <property type="entry name" value="Diaphanous related formin 1"/>
    <property type="match status" value="1"/>
</dbReference>
<evidence type="ECO:0000256" key="13">
    <source>
        <dbReference type="SAM" id="MobiDB-lite"/>
    </source>
</evidence>
<evidence type="ECO:0000313" key="18">
    <source>
        <dbReference type="EMBL" id="KAI1234920.1"/>
    </source>
</evidence>
<evidence type="ECO:0000259" key="14">
    <source>
        <dbReference type="PROSITE" id="PS51231"/>
    </source>
</evidence>
<evidence type="ECO:0000256" key="2">
    <source>
        <dbReference type="ARBA" id="ARBA00008214"/>
    </source>
</evidence>
<dbReference type="Gene3D" id="1.20.58.2220">
    <property type="entry name" value="Formin, FH2 domain"/>
    <property type="match status" value="1"/>
</dbReference>
<protein>
    <recommendedName>
        <fullName evidence="10">Protein diaphanous homolog 2</fullName>
    </recommendedName>
    <alternativeName>
        <fullName evidence="11">Diaphanous-related formin-2</fullName>
    </alternativeName>
</protein>
<dbReference type="FunFam" id="1.20.58.2220:FF:000003">
    <property type="entry name" value="protein diaphanous homolog 1 isoform X2"/>
    <property type="match status" value="1"/>
</dbReference>
<evidence type="ECO:0000256" key="12">
    <source>
        <dbReference type="SAM" id="Coils"/>
    </source>
</evidence>
<dbReference type="InterPro" id="IPR044933">
    <property type="entry name" value="DIA_GBD_sf"/>
</dbReference>
<dbReference type="InterPro" id="IPR010472">
    <property type="entry name" value="FH3_dom"/>
</dbReference>
<dbReference type="InterPro" id="IPR011989">
    <property type="entry name" value="ARM-like"/>
</dbReference>
<feature type="domain" description="FH2" evidence="16">
    <location>
        <begin position="735"/>
        <end position="1160"/>
    </location>
</feature>
<accession>A0A835NZ67</accession>
<dbReference type="Gene3D" id="1.20.58.630">
    <property type="match status" value="1"/>
</dbReference>
<feature type="compositionally biased region" description="Pro residues" evidence="13">
    <location>
        <begin position="556"/>
        <end position="715"/>
    </location>
</feature>
<dbReference type="Pfam" id="PF02181">
    <property type="entry name" value="FH2"/>
    <property type="match status" value="1"/>
</dbReference>
<evidence type="ECO:0000259" key="15">
    <source>
        <dbReference type="PROSITE" id="PS51232"/>
    </source>
</evidence>
<dbReference type="GO" id="GO:0003779">
    <property type="term" value="F:actin binding"/>
    <property type="evidence" value="ECO:0007669"/>
    <property type="project" value="InterPro"/>
</dbReference>
<dbReference type="OrthoDB" id="1668162at2759"/>
<evidence type="ECO:0000256" key="1">
    <source>
        <dbReference type="ARBA" id="ARBA00004496"/>
    </source>
</evidence>
<dbReference type="PROSITE" id="PS51231">
    <property type="entry name" value="DAD"/>
    <property type="match status" value="1"/>
</dbReference>
<keyword evidence="5" id="KW-0677">Repeat</keyword>
<feature type="region of interest" description="Disordered" evidence="13">
    <location>
        <begin position="1396"/>
        <end position="1417"/>
    </location>
</feature>
<dbReference type="SMART" id="SM00498">
    <property type="entry name" value="FH2"/>
    <property type="match status" value="1"/>
</dbReference>
<keyword evidence="3" id="KW-0217">Developmental protein</keyword>
<evidence type="ECO:0000256" key="5">
    <source>
        <dbReference type="ARBA" id="ARBA00022737"/>
    </source>
</evidence>
<dbReference type="PANTHER" id="PTHR45691">
    <property type="entry name" value="PROTEIN DIAPHANOUS"/>
    <property type="match status" value="1"/>
</dbReference>
<dbReference type="Pfam" id="PF06367">
    <property type="entry name" value="Drf_FH3"/>
    <property type="match status" value="2"/>
</dbReference>
<dbReference type="InterPro" id="IPR014768">
    <property type="entry name" value="GBD/FH3_dom"/>
</dbReference>
<dbReference type="SMART" id="SM01139">
    <property type="entry name" value="Drf_FH3"/>
    <property type="match status" value="1"/>
</dbReference>
<keyword evidence="9 12" id="KW-0175">Coiled coil</keyword>
<dbReference type="SMART" id="SM01140">
    <property type="entry name" value="Drf_GBD"/>
    <property type="match status" value="1"/>
</dbReference>
<evidence type="ECO:0000256" key="7">
    <source>
        <dbReference type="ARBA" id="ARBA00022943"/>
    </source>
</evidence>
<dbReference type="Pfam" id="PF06345">
    <property type="entry name" value="Drf_DAD"/>
    <property type="match status" value="1"/>
</dbReference>
<dbReference type="GO" id="GO:0031267">
    <property type="term" value="F:small GTPase binding"/>
    <property type="evidence" value="ECO:0007669"/>
    <property type="project" value="InterPro"/>
</dbReference>
<dbReference type="EMBL" id="JADDUC020000014">
    <property type="protein sequence ID" value="KAI1234920.1"/>
    <property type="molecule type" value="Genomic_DNA"/>
</dbReference>
<evidence type="ECO:0000259" key="16">
    <source>
        <dbReference type="PROSITE" id="PS51444"/>
    </source>
</evidence>
<keyword evidence="7" id="KW-0896">Oogenesis</keyword>
<evidence type="ECO:0000256" key="8">
    <source>
        <dbReference type="ARBA" id="ARBA00022990"/>
    </source>
</evidence>
<feature type="coiled-coil region" evidence="12">
    <location>
        <begin position="1016"/>
        <end position="1043"/>
    </location>
</feature>
<dbReference type="InterPro" id="IPR016024">
    <property type="entry name" value="ARM-type_fold"/>
</dbReference>
<feature type="non-terminal residue" evidence="17">
    <location>
        <position position="1"/>
    </location>
</feature>
<dbReference type="Proteomes" id="UP000618051">
    <property type="component" value="Unassembled WGS sequence"/>
</dbReference>
<dbReference type="InterPro" id="IPR010465">
    <property type="entry name" value="Drf_DAD"/>
</dbReference>
<reference evidence="17" key="1">
    <citation type="submission" date="2020-10" db="EMBL/GenBank/DDBJ databases">
        <title>Feather gene expression reveals the developmental basis of iridescence in African starlings.</title>
        <authorList>
            <person name="Rubenstein D.R."/>
        </authorList>
    </citation>
    <scope>NUCLEOTIDE SEQUENCE</scope>
    <source>
        <strain evidence="17">SS15</strain>
        <tissue evidence="17">Liver</tissue>
    </source>
</reference>
<evidence type="ECO:0000256" key="3">
    <source>
        <dbReference type="ARBA" id="ARBA00022473"/>
    </source>
</evidence>
<dbReference type="PANTHER" id="PTHR45691:SF3">
    <property type="entry name" value="PROTEIN DIAPHANOUS HOMOLOG 2"/>
    <property type="match status" value="1"/>
</dbReference>
<dbReference type="Gene3D" id="1.10.238.150">
    <property type="entry name" value="Formin, FH3 diaphanous domain"/>
    <property type="match status" value="1"/>
</dbReference>
<dbReference type="EMBL" id="JADDUC010000023">
    <property type="protein sequence ID" value="KAG0124993.1"/>
    <property type="molecule type" value="Genomic_DNA"/>
</dbReference>
<keyword evidence="8" id="KW-0007">Acetylation</keyword>
<evidence type="ECO:0000256" key="9">
    <source>
        <dbReference type="ARBA" id="ARBA00023054"/>
    </source>
</evidence>
<dbReference type="FunFam" id="1.25.10.10:FF:000033">
    <property type="entry name" value="Diaphanous related formin 2"/>
    <property type="match status" value="1"/>
</dbReference>
<evidence type="ECO:0000256" key="11">
    <source>
        <dbReference type="ARBA" id="ARBA00077584"/>
    </source>
</evidence>
<keyword evidence="19" id="KW-1185">Reference proteome</keyword>
<dbReference type="Gene3D" id="1.25.10.10">
    <property type="entry name" value="Leucine-rich Repeat Variant"/>
    <property type="match status" value="1"/>
</dbReference>
<dbReference type="FunFam" id="1.10.20.40:FF:000001">
    <property type="entry name" value="Diaphanous related formin 2"/>
    <property type="match status" value="1"/>
</dbReference>